<dbReference type="InterPro" id="IPR011551">
    <property type="entry name" value="NTP_PyrPHydrolase_MazG"/>
</dbReference>
<feature type="domain" description="NTP pyrophosphohydrolase MazG-like" evidence="1">
    <location>
        <begin position="29"/>
        <end position="102"/>
    </location>
</feature>
<dbReference type="GO" id="GO:0046047">
    <property type="term" value="P:TTP catabolic process"/>
    <property type="evidence" value="ECO:0007669"/>
    <property type="project" value="TreeGrafter"/>
</dbReference>
<protein>
    <submittedName>
        <fullName evidence="2">Nucleoside triphosphate pyrophosphohydrolase</fullName>
        <ecNumber evidence="2">3.6.1.9</ecNumber>
    </submittedName>
</protein>
<dbReference type="Proteomes" id="UP000323824">
    <property type="component" value="Chromosome"/>
</dbReference>
<dbReference type="RefSeq" id="WP_149569408.1">
    <property type="nucleotide sequence ID" value="NZ_CP035807.1"/>
</dbReference>
<proteinExistence type="predicted"/>
<dbReference type="GO" id="GO:0047429">
    <property type="term" value="F:nucleoside triphosphate diphosphatase activity"/>
    <property type="evidence" value="ECO:0007669"/>
    <property type="project" value="UniProtKB-EC"/>
</dbReference>
<dbReference type="EMBL" id="CP035807">
    <property type="protein sequence ID" value="QEN06174.1"/>
    <property type="molecule type" value="Genomic_DNA"/>
</dbReference>
<dbReference type="NCBIfam" id="TIGR00444">
    <property type="entry name" value="mazG"/>
    <property type="match status" value="1"/>
</dbReference>
<dbReference type="NCBIfam" id="NF007113">
    <property type="entry name" value="PRK09562.1"/>
    <property type="match status" value="1"/>
</dbReference>
<sequence>MNNSEYSRLLDIIKKLRDPQSGCPWDLKQSVESLAPALLEECCECIDGVNNRDLVNIKEELGDIIFTTSLISYIIEQENNGSIDDIIKNVNDKMVRRHPHIFSNTQGVDSSEKVLQQWEEIKKNQEGRVKKNLLDKIPTSLPPLEKSFEIQKKVEKVGFDWENINDIFNKILEETQEVKDAIDSNNQDNLEMEIGDLLFSVVNLSRFLKIDPSKALARTNNKFLKRFSFIEDQMRSKELVLHKDNFKIMDELWDKSKELEK</sequence>
<dbReference type="GO" id="GO:0046052">
    <property type="term" value="P:UTP catabolic process"/>
    <property type="evidence" value="ECO:0007669"/>
    <property type="project" value="TreeGrafter"/>
</dbReference>
<dbReference type="Pfam" id="PF03819">
    <property type="entry name" value="MazG"/>
    <property type="match status" value="2"/>
</dbReference>
<dbReference type="GO" id="GO:0006203">
    <property type="term" value="P:dGTP catabolic process"/>
    <property type="evidence" value="ECO:0007669"/>
    <property type="project" value="TreeGrafter"/>
</dbReference>
<organism evidence="2 3">
    <name type="scientific">Thiospirochaeta perfilievii</name>
    <dbReference type="NCBI Taxonomy" id="252967"/>
    <lineage>
        <taxon>Bacteria</taxon>
        <taxon>Pseudomonadati</taxon>
        <taxon>Spirochaetota</taxon>
        <taxon>Spirochaetia</taxon>
        <taxon>Spirochaetales</taxon>
        <taxon>Spirochaetaceae</taxon>
        <taxon>Thiospirochaeta</taxon>
    </lineage>
</organism>
<dbReference type="KEGG" id="sper:EW093_16265"/>
<gene>
    <name evidence="2" type="ORF">EW093_16265</name>
</gene>
<reference evidence="2 3" key="2">
    <citation type="submission" date="2019-09" db="EMBL/GenBank/DDBJ databases">
        <title>Complete Genome Sequence and Methylome Analysis of free living Spirochaetas.</title>
        <authorList>
            <person name="Leshcheva N."/>
            <person name="Mikheeva N."/>
        </authorList>
    </citation>
    <scope>NUCLEOTIDE SEQUENCE [LARGE SCALE GENOMIC DNA]</scope>
    <source>
        <strain evidence="2 3">P</strain>
    </source>
</reference>
<dbReference type="GO" id="GO:0046061">
    <property type="term" value="P:dATP catabolic process"/>
    <property type="evidence" value="ECO:0007669"/>
    <property type="project" value="TreeGrafter"/>
</dbReference>
<dbReference type="AlphaFoldDB" id="A0A5C1QI08"/>
<evidence type="ECO:0000313" key="3">
    <source>
        <dbReference type="Proteomes" id="UP000323824"/>
    </source>
</evidence>
<dbReference type="CDD" id="cd11529">
    <property type="entry name" value="NTP-PPase_MazG_Cterm"/>
    <property type="match status" value="1"/>
</dbReference>
<dbReference type="InterPro" id="IPR048015">
    <property type="entry name" value="NTP-PPase_MazG-like_N"/>
</dbReference>
<dbReference type="InterPro" id="IPR004518">
    <property type="entry name" value="MazG-like_dom"/>
</dbReference>
<dbReference type="GO" id="GO:0046076">
    <property type="term" value="P:dTTP catabolic process"/>
    <property type="evidence" value="ECO:0007669"/>
    <property type="project" value="TreeGrafter"/>
</dbReference>
<dbReference type="OrthoDB" id="9808939at2"/>
<dbReference type="PANTHER" id="PTHR30522">
    <property type="entry name" value="NUCLEOSIDE TRIPHOSPHATE PYROPHOSPHOHYDROLASE"/>
    <property type="match status" value="1"/>
</dbReference>
<dbReference type="FunFam" id="1.10.287.1080:FF:000003">
    <property type="entry name" value="Nucleoside triphosphate pyrophosphohydrolase"/>
    <property type="match status" value="1"/>
</dbReference>
<evidence type="ECO:0000259" key="1">
    <source>
        <dbReference type="Pfam" id="PF03819"/>
    </source>
</evidence>
<feature type="domain" description="NTP pyrophosphohydrolase MazG-like" evidence="1">
    <location>
        <begin position="169"/>
        <end position="226"/>
    </location>
</feature>
<dbReference type="GO" id="GO:0046081">
    <property type="term" value="P:dUTP catabolic process"/>
    <property type="evidence" value="ECO:0007669"/>
    <property type="project" value="TreeGrafter"/>
</dbReference>
<dbReference type="InterPro" id="IPR048011">
    <property type="entry name" value="NTP-PPase_MazG-like_C"/>
</dbReference>
<reference evidence="2 3" key="1">
    <citation type="submission" date="2019-02" db="EMBL/GenBank/DDBJ databases">
        <authorList>
            <person name="Fomenkov A."/>
            <person name="Dubinina G."/>
            <person name="Grabovich M."/>
            <person name="Vincze T."/>
            <person name="Roberts R.J."/>
        </authorList>
    </citation>
    <scope>NUCLEOTIDE SEQUENCE [LARGE SCALE GENOMIC DNA]</scope>
    <source>
        <strain evidence="2 3">P</strain>
    </source>
</reference>
<evidence type="ECO:0000313" key="2">
    <source>
        <dbReference type="EMBL" id="QEN06174.1"/>
    </source>
</evidence>
<keyword evidence="2" id="KW-0378">Hydrolase</keyword>
<accession>A0A5C1QI08</accession>
<dbReference type="EC" id="3.6.1.9" evidence="2"/>
<name>A0A5C1QI08_9SPIO</name>
<dbReference type="PANTHER" id="PTHR30522:SF0">
    <property type="entry name" value="NUCLEOSIDE TRIPHOSPHATE PYROPHOSPHOHYDROLASE"/>
    <property type="match status" value="1"/>
</dbReference>
<dbReference type="CDD" id="cd11528">
    <property type="entry name" value="NTP-PPase_MazG_Nterm"/>
    <property type="match status" value="1"/>
</dbReference>
<dbReference type="Gene3D" id="1.10.287.1080">
    <property type="entry name" value="MazG-like"/>
    <property type="match status" value="2"/>
</dbReference>
<keyword evidence="3" id="KW-1185">Reference proteome</keyword>
<dbReference type="SUPFAM" id="SSF101386">
    <property type="entry name" value="all-alpha NTP pyrophosphatases"/>
    <property type="match status" value="2"/>
</dbReference>